<evidence type="ECO:0008006" key="2">
    <source>
        <dbReference type="Google" id="ProtNLM"/>
    </source>
</evidence>
<feature type="non-terminal residue" evidence="1">
    <location>
        <position position="182"/>
    </location>
</feature>
<dbReference type="EMBL" id="UINC01093328">
    <property type="protein sequence ID" value="SVC47666.1"/>
    <property type="molecule type" value="Genomic_DNA"/>
</dbReference>
<name>A0A382MFZ8_9ZZZZ</name>
<gene>
    <name evidence="1" type="ORF">METZ01_LOCUS300520</name>
</gene>
<protein>
    <recommendedName>
        <fullName evidence="2">SapC family protein</fullName>
    </recommendedName>
</protein>
<accession>A0A382MFZ8</accession>
<dbReference type="InterPro" id="IPR010836">
    <property type="entry name" value="SapC"/>
</dbReference>
<dbReference type="AlphaFoldDB" id="A0A382MFZ8"/>
<proteinExistence type="predicted"/>
<evidence type="ECO:0000313" key="1">
    <source>
        <dbReference type="EMBL" id="SVC47666.1"/>
    </source>
</evidence>
<organism evidence="1">
    <name type="scientific">marine metagenome</name>
    <dbReference type="NCBI Taxonomy" id="408172"/>
    <lineage>
        <taxon>unclassified sequences</taxon>
        <taxon>metagenomes</taxon>
        <taxon>ecological metagenomes</taxon>
    </lineage>
</organism>
<dbReference type="Pfam" id="PF07277">
    <property type="entry name" value="SapC"/>
    <property type="match status" value="1"/>
</dbReference>
<sequence length="182" mass="20347">MPTLVPITYEEHSEIRIKPLEGLAEFTNVSLLPIYDVEIPKLAVSCPLVVVPEGEGYTLSLLCSLSNDMPNAWIDHEGKWVGGYLPAIIRQRPFTCLKNKEDKLLVCIDEDSPLVGDEGTPLFENESPTEYLNKMKEFITILYNSGQRTGRVMKLLHDLDLITSWEIQLSNQGGTSGKIEGL</sequence>
<reference evidence="1" key="1">
    <citation type="submission" date="2018-05" db="EMBL/GenBank/DDBJ databases">
        <authorList>
            <person name="Lanie J.A."/>
            <person name="Ng W.-L."/>
            <person name="Kazmierczak K.M."/>
            <person name="Andrzejewski T.M."/>
            <person name="Davidsen T.M."/>
            <person name="Wayne K.J."/>
            <person name="Tettelin H."/>
            <person name="Glass J.I."/>
            <person name="Rusch D."/>
            <person name="Podicherti R."/>
            <person name="Tsui H.-C.T."/>
            <person name="Winkler M.E."/>
        </authorList>
    </citation>
    <scope>NUCLEOTIDE SEQUENCE</scope>
</reference>